<evidence type="ECO:0000313" key="2">
    <source>
        <dbReference type="EMBL" id="KUN62897.1"/>
    </source>
</evidence>
<name>A0A101RW94_9ACTN</name>
<evidence type="ECO:0000256" key="1">
    <source>
        <dbReference type="SAM" id="Phobius"/>
    </source>
</evidence>
<keyword evidence="3" id="KW-1185">Reference proteome</keyword>
<comment type="caution">
    <text evidence="2">The sequence shown here is derived from an EMBL/GenBank/DDBJ whole genome shotgun (WGS) entry which is preliminary data.</text>
</comment>
<proteinExistence type="predicted"/>
<reference evidence="2 3" key="1">
    <citation type="submission" date="2015-10" db="EMBL/GenBank/DDBJ databases">
        <title>Draft genome sequence of Streptomyces griseorubiginosus DSM 40469, type strain for the species Streptomyces griseorubiginosus.</title>
        <authorList>
            <person name="Ruckert C."/>
            <person name="Winkler A."/>
            <person name="Kalinowski J."/>
            <person name="Kampfer P."/>
            <person name="Glaeser S."/>
        </authorList>
    </citation>
    <scope>NUCLEOTIDE SEQUENCE [LARGE SCALE GENOMIC DNA]</scope>
    <source>
        <strain evidence="2 3">DSM 40469</strain>
    </source>
</reference>
<dbReference type="EMBL" id="LMWV01000023">
    <property type="protein sequence ID" value="KUN62897.1"/>
    <property type="molecule type" value="Genomic_DNA"/>
</dbReference>
<keyword evidence="1" id="KW-0812">Transmembrane</keyword>
<organism evidence="2 3">
    <name type="scientific">Streptomyces griseorubiginosus</name>
    <dbReference type="NCBI Taxonomy" id="67304"/>
    <lineage>
        <taxon>Bacteria</taxon>
        <taxon>Bacillati</taxon>
        <taxon>Actinomycetota</taxon>
        <taxon>Actinomycetes</taxon>
        <taxon>Kitasatosporales</taxon>
        <taxon>Streptomycetaceae</taxon>
        <taxon>Streptomyces</taxon>
    </lineage>
</organism>
<dbReference type="Proteomes" id="UP000054375">
    <property type="component" value="Unassembled WGS sequence"/>
</dbReference>
<gene>
    <name evidence="2" type="ORF">AQJ54_28330</name>
</gene>
<accession>A0A101RW94</accession>
<dbReference type="AlphaFoldDB" id="A0A101RW94"/>
<feature type="transmembrane region" description="Helical" evidence="1">
    <location>
        <begin position="38"/>
        <end position="60"/>
    </location>
</feature>
<keyword evidence="1" id="KW-0472">Membrane</keyword>
<keyword evidence="1" id="KW-1133">Transmembrane helix</keyword>
<feature type="transmembrane region" description="Helical" evidence="1">
    <location>
        <begin position="66"/>
        <end position="83"/>
    </location>
</feature>
<protein>
    <submittedName>
        <fullName evidence="2">Uncharacterized protein</fullName>
    </submittedName>
</protein>
<dbReference type="RefSeq" id="WP_062241952.1">
    <property type="nucleotide sequence ID" value="NZ_JBIBHB010000010.1"/>
</dbReference>
<sequence length="224" mass="24724">MARLSWTSGPVPSRRLRKRHLVRRLRAEGRYGPRFRDVLPAFAGVVAVVCAVVAALTVGYHAVGPAVPVAGVAFLALAVVAGVRRGRPGARRRLGYYTADELFALDTEGLALAVARMLRRDGWRVRLLPAPDRPRLCARDAAGRRIDVAFRPVAEPLPDEDLPHPHPHRGERDSALRLVVHRGVFSARDVRWAQREETIRLLDGPALRSWAAGTRLNDLLSQGN</sequence>
<evidence type="ECO:0000313" key="3">
    <source>
        <dbReference type="Proteomes" id="UP000054375"/>
    </source>
</evidence>